<proteinExistence type="predicted"/>
<evidence type="ECO:0008006" key="3">
    <source>
        <dbReference type="Google" id="ProtNLM"/>
    </source>
</evidence>
<name>A0ABQ1UMC6_9BACT</name>
<evidence type="ECO:0000313" key="2">
    <source>
        <dbReference type="Proteomes" id="UP000632273"/>
    </source>
</evidence>
<organism evidence="1 2">
    <name type="scientific">Hymenobacter cavernae</name>
    <dbReference type="NCBI Taxonomy" id="2044852"/>
    <lineage>
        <taxon>Bacteria</taxon>
        <taxon>Pseudomonadati</taxon>
        <taxon>Bacteroidota</taxon>
        <taxon>Cytophagia</taxon>
        <taxon>Cytophagales</taxon>
        <taxon>Hymenobacteraceae</taxon>
        <taxon>Hymenobacter</taxon>
    </lineage>
</organism>
<keyword evidence="2" id="KW-1185">Reference proteome</keyword>
<comment type="caution">
    <text evidence="1">The sequence shown here is derived from an EMBL/GenBank/DDBJ whole genome shotgun (WGS) entry which is preliminary data.</text>
</comment>
<gene>
    <name evidence="1" type="ORF">GCM10011383_37750</name>
</gene>
<sequence length="57" mass="6540">MEYMLMSLSEWCDPLRYPEEKSYPQVILLMQEKLPPKADKKMVQAVSGLTLGSLANH</sequence>
<protein>
    <recommendedName>
        <fullName evidence="3">Four helix bundle protein</fullName>
    </recommendedName>
</protein>
<evidence type="ECO:0000313" key="1">
    <source>
        <dbReference type="EMBL" id="GGF22582.1"/>
    </source>
</evidence>
<dbReference type="RefSeq" id="WP_188815607.1">
    <property type="nucleotide sequence ID" value="NZ_BMHT01000007.1"/>
</dbReference>
<dbReference type="Proteomes" id="UP000632273">
    <property type="component" value="Unassembled WGS sequence"/>
</dbReference>
<dbReference type="EMBL" id="BMHT01000007">
    <property type="protein sequence ID" value="GGF22582.1"/>
    <property type="molecule type" value="Genomic_DNA"/>
</dbReference>
<reference evidence="2" key="1">
    <citation type="journal article" date="2019" name="Int. J. Syst. Evol. Microbiol.">
        <title>The Global Catalogue of Microorganisms (GCM) 10K type strain sequencing project: providing services to taxonomists for standard genome sequencing and annotation.</title>
        <authorList>
            <consortium name="The Broad Institute Genomics Platform"/>
            <consortium name="The Broad Institute Genome Sequencing Center for Infectious Disease"/>
            <person name="Wu L."/>
            <person name="Ma J."/>
        </authorList>
    </citation>
    <scope>NUCLEOTIDE SEQUENCE [LARGE SCALE GENOMIC DNA]</scope>
    <source>
        <strain evidence="2">CGMCC 1.15197</strain>
    </source>
</reference>
<accession>A0ABQ1UMC6</accession>